<gene>
    <name evidence="1" type="ORF">IMSHALPRED_001648</name>
</gene>
<evidence type="ECO:0000313" key="1">
    <source>
        <dbReference type="EMBL" id="CAF9939835.1"/>
    </source>
</evidence>
<dbReference type="AlphaFoldDB" id="A0A8H3J347"/>
<dbReference type="PANTHER" id="PTHR33112">
    <property type="entry name" value="DOMAIN PROTEIN, PUTATIVE-RELATED"/>
    <property type="match status" value="1"/>
</dbReference>
<organism evidence="1 2">
    <name type="scientific">Imshaugia aleurites</name>
    <dbReference type="NCBI Taxonomy" id="172621"/>
    <lineage>
        <taxon>Eukaryota</taxon>
        <taxon>Fungi</taxon>
        <taxon>Dikarya</taxon>
        <taxon>Ascomycota</taxon>
        <taxon>Pezizomycotina</taxon>
        <taxon>Lecanoromycetes</taxon>
        <taxon>OSLEUM clade</taxon>
        <taxon>Lecanoromycetidae</taxon>
        <taxon>Lecanorales</taxon>
        <taxon>Lecanorineae</taxon>
        <taxon>Parmeliaceae</taxon>
        <taxon>Imshaugia</taxon>
    </lineage>
</organism>
<accession>A0A8H3J347</accession>
<dbReference type="PANTHER" id="PTHR33112:SF16">
    <property type="entry name" value="HETEROKARYON INCOMPATIBILITY DOMAIN-CONTAINING PROTEIN"/>
    <property type="match status" value="1"/>
</dbReference>
<dbReference type="EMBL" id="CAJPDT010000124">
    <property type="protein sequence ID" value="CAF9939835.1"/>
    <property type="molecule type" value="Genomic_DNA"/>
</dbReference>
<keyword evidence="2" id="KW-1185">Reference proteome</keyword>
<proteinExistence type="predicted"/>
<reference evidence="1" key="1">
    <citation type="submission" date="2021-03" db="EMBL/GenBank/DDBJ databases">
        <authorList>
            <person name="Tagirdzhanova G."/>
        </authorList>
    </citation>
    <scope>NUCLEOTIDE SEQUENCE</scope>
</reference>
<evidence type="ECO:0000313" key="2">
    <source>
        <dbReference type="Proteomes" id="UP000664534"/>
    </source>
</evidence>
<protein>
    <submittedName>
        <fullName evidence="1">Uncharacterized protein</fullName>
    </submittedName>
</protein>
<name>A0A8H3J347_9LECA</name>
<sequence length="318" mass="35734">MTAMSERGGGVNLGVGGVNELSLFPSHKHRTNDQFVEEQMQGSWDIIVCEYTGRAMSEPTDKLIALAGIASQFSAYLGTTYLAGLWERNLVSQLLWYKQSIKPGEDGFTDVPEVYTAPSWSWASLNGPIGASHLSVPNETESRTIATDTRRRLKILGYKLELAEKAAPFGAVTSAELRVRGWLLKAQVTQSTSSLVPDEDHYVMDADLELQPWDLWELENPGYAESIGSAVLDDIGNYVEATEVYCLLVAKVYHGEWYVFRRIKNQERHTWKHWVLGGLLLVPDDSPGTYRRVGLFHIDPDYDDRFMCAAKQETLRLI</sequence>
<dbReference type="Proteomes" id="UP000664534">
    <property type="component" value="Unassembled WGS sequence"/>
</dbReference>
<dbReference type="OrthoDB" id="5429772at2759"/>
<comment type="caution">
    <text evidence="1">The sequence shown here is derived from an EMBL/GenBank/DDBJ whole genome shotgun (WGS) entry which is preliminary data.</text>
</comment>